<dbReference type="EMBL" id="FZNR01000001">
    <property type="protein sequence ID" value="SNR29528.1"/>
    <property type="molecule type" value="Genomic_DNA"/>
</dbReference>
<name>A0A238V5M8_9ACTN</name>
<gene>
    <name evidence="3" type="ORF">SAMN06264365_101708</name>
</gene>
<proteinExistence type="predicted"/>
<reference evidence="3 4" key="1">
    <citation type="submission" date="2017-06" db="EMBL/GenBank/DDBJ databases">
        <authorList>
            <person name="Kim H.J."/>
            <person name="Triplett B.A."/>
        </authorList>
    </citation>
    <scope>NUCLEOTIDE SEQUENCE [LARGE SCALE GENOMIC DNA]</scope>
    <source>
        <strain evidence="3 4">DSM 43151</strain>
    </source>
</reference>
<dbReference type="InterPro" id="IPR050248">
    <property type="entry name" value="Polysacc_deacetylase_ArnD"/>
</dbReference>
<feature type="region of interest" description="Disordered" evidence="1">
    <location>
        <begin position="167"/>
        <end position="211"/>
    </location>
</feature>
<dbReference type="AlphaFoldDB" id="A0A238V5M8"/>
<feature type="compositionally biased region" description="Low complexity" evidence="1">
    <location>
        <begin position="179"/>
        <end position="192"/>
    </location>
</feature>
<dbReference type="InterPro" id="IPR002509">
    <property type="entry name" value="NODB_dom"/>
</dbReference>
<dbReference type="CDD" id="cd10917">
    <property type="entry name" value="CE4_NodB_like_6s_7s"/>
    <property type="match status" value="1"/>
</dbReference>
<evidence type="ECO:0000313" key="4">
    <source>
        <dbReference type="Proteomes" id="UP000198415"/>
    </source>
</evidence>
<evidence type="ECO:0000259" key="2">
    <source>
        <dbReference type="PROSITE" id="PS51677"/>
    </source>
</evidence>
<feature type="compositionally biased region" description="Polar residues" evidence="1">
    <location>
        <begin position="74"/>
        <end position="85"/>
    </location>
</feature>
<dbReference type="PANTHER" id="PTHR10587">
    <property type="entry name" value="GLYCOSYL TRANSFERASE-RELATED"/>
    <property type="match status" value="1"/>
</dbReference>
<dbReference type="GO" id="GO:0016810">
    <property type="term" value="F:hydrolase activity, acting on carbon-nitrogen (but not peptide) bonds"/>
    <property type="evidence" value="ECO:0007669"/>
    <property type="project" value="InterPro"/>
</dbReference>
<dbReference type="InterPro" id="IPR011330">
    <property type="entry name" value="Glyco_hydro/deAcase_b/a-brl"/>
</dbReference>
<dbReference type="PANTHER" id="PTHR10587:SF137">
    <property type="entry name" value="4-DEOXY-4-FORMAMIDO-L-ARABINOSE-PHOSPHOUNDECAPRENOL DEFORMYLASE ARND-RELATED"/>
    <property type="match status" value="1"/>
</dbReference>
<dbReference type="Proteomes" id="UP000198415">
    <property type="component" value="Unassembled WGS sequence"/>
</dbReference>
<dbReference type="SUPFAM" id="SSF88713">
    <property type="entry name" value="Glycoside hydrolase/deacetylase"/>
    <property type="match status" value="1"/>
</dbReference>
<feature type="compositionally biased region" description="Polar residues" evidence="1">
    <location>
        <begin position="52"/>
        <end position="64"/>
    </location>
</feature>
<dbReference type="GO" id="GO:0005975">
    <property type="term" value="P:carbohydrate metabolic process"/>
    <property type="evidence" value="ECO:0007669"/>
    <property type="project" value="InterPro"/>
</dbReference>
<sequence>MPPYTSPQLTSSGDAAATGGRHRRPETDDGSRTASWARPRTAILGPSLRSPVDSTSSAQTTGTRSARHRAGDTGSYSTIRATNDPQRSRRSAGPRRSRTKRPITGTHRAPNTLPLEAWLEAAKNRPTTVLGTLVMAGLLVTAVPLAQPDGNDPGSLTAAAAATASAQAAQRGKSGSVGGQQQDAPQAQPIVDKTAKPTPEATVTKPGGLDPAATVPLGAGPGKSLLTTGGRQVALTFDDGPDPEQTPKILAMLDQYGVKATFCLVGSQAEKHPDLVRDIVAAGHSLCNHTFDHDLSIAKKSPSQIRADLKKTNAAIRAAVPDAPIPFFRAPGGNFNDKLVKVAHGVGMASLYWEVDPRDWEHLENETDAEHIKRVVATVKKQVKPGAIVLSHDFNQPDTIAAYKELLPWLAENFELGIPSGTGETPTAPATPPTTEPTPAPSASETTAPVAPANAAAVEAPATQAPTGE</sequence>
<keyword evidence="4" id="KW-1185">Reference proteome</keyword>
<dbReference type="Pfam" id="PF01522">
    <property type="entry name" value="Polysacc_deac_1"/>
    <property type="match status" value="1"/>
</dbReference>
<feature type="compositionally biased region" description="Pro residues" evidence="1">
    <location>
        <begin position="429"/>
        <end position="440"/>
    </location>
</feature>
<feature type="compositionally biased region" description="Low complexity" evidence="1">
    <location>
        <begin position="441"/>
        <end position="469"/>
    </location>
</feature>
<feature type="compositionally biased region" description="Polar residues" evidence="1">
    <location>
        <begin position="1"/>
        <end position="13"/>
    </location>
</feature>
<dbReference type="PROSITE" id="PS51677">
    <property type="entry name" value="NODB"/>
    <property type="match status" value="1"/>
</dbReference>
<evidence type="ECO:0000256" key="1">
    <source>
        <dbReference type="SAM" id="MobiDB-lite"/>
    </source>
</evidence>
<feature type="domain" description="NodB homology" evidence="2">
    <location>
        <begin position="231"/>
        <end position="421"/>
    </location>
</feature>
<evidence type="ECO:0000313" key="3">
    <source>
        <dbReference type="EMBL" id="SNR29528.1"/>
    </source>
</evidence>
<protein>
    <submittedName>
        <fullName evidence="3">Polysaccharide deacetylase</fullName>
    </submittedName>
</protein>
<feature type="compositionally biased region" description="Basic residues" evidence="1">
    <location>
        <begin position="88"/>
        <end position="101"/>
    </location>
</feature>
<organism evidence="3 4">
    <name type="scientific">Actinoplanes regularis</name>
    <dbReference type="NCBI Taxonomy" id="52697"/>
    <lineage>
        <taxon>Bacteria</taxon>
        <taxon>Bacillati</taxon>
        <taxon>Actinomycetota</taxon>
        <taxon>Actinomycetes</taxon>
        <taxon>Micromonosporales</taxon>
        <taxon>Micromonosporaceae</taxon>
        <taxon>Actinoplanes</taxon>
    </lineage>
</organism>
<feature type="region of interest" description="Disordered" evidence="1">
    <location>
        <begin position="1"/>
        <end position="111"/>
    </location>
</feature>
<feature type="region of interest" description="Disordered" evidence="1">
    <location>
        <begin position="417"/>
        <end position="469"/>
    </location>
</feature>
<feature type="compositionally biased region" description="Low complexity" evidence="1">
    <location>
        <begin position="419"/>
        <end position="428"/>
    </location>
</feature>
<accession>A0A238V5M8</accession>
<dbReference type="Gene3D" id="3.20.20.370">
    <property type="entry name" value="Glycoside hydrolase/deacetylase"/>
    <property type="match status" value="1"/>
</dbReference>